<keyword evidence="2" id="KW-1185">Reference proteome</keyword>
<evidence type="ECO:0000313" key="2">
    <source>
        <dbReference type="Proteomes" id="UP000198345"/>
    </source>
</evidence>
<dbReference type="EMBL" id="MUGW01000002">
    <property type="protein sequence ID" value="OXA96089.1"/>
    <property type="molecule type" value="Genomic_DNA"/>
</dbReference>
<evidence type="ECO:0000313" key="1">
    <source>
        <dbReference type="EMBL" id="OXA96089.1"/>
    </source>
</evidence>
<reference evidence="1 2" key="1">
    <citation type="submission" date="2016-11" db="EMBL/GenBank/DDBJ databases">
        <title>Whole genomes of Flavobacteriaceae.</title>
        <authorList>
            <person name="Stine C."/>
            <person name="Li C."/>
            <person name="Tadesse D."/>
        </authorList>
    </citation>
    <scope>NUCLEOTIDE SEQUENCE [LARGE SCALE GENOMIC DNA]</scope>
    <source>
        <strain evidence="1 2">DSM 18292</strain>
    </source>
</reference>
<sequence length="59" mass="6905">MILKKNSITKKETIPINSILSALVPVFNELTEYSIVDNVTLERNKKKEYFKIFDIFITI</sequence>
<dbReference type="Proteomes" id="UP000198345">
    <property type="component" value="Unassembled WGS sequence"/>
</dbReference>
<dbReference type="AlphaFoldDB" id="A0A226HP40"/>
<name>A0A226HP40_9FLAO</name>
<organism evidence="1 2">
    <name type="scientific">Flavobacterium hercynium</name>
    <dbReference type="NCBI Taxonomy" id="387094"/>
    <lineage>
        <taxon>Bacteria</taxon>
        <taxon>Pseudomonadati</taxon>
        <taxon>Bacteroidota</taxon>
        <taxon>Flavobacteriia</taxon>
        <taxon>Flavobacteriales</taxon>
        <taxon>Flavobacteriaceae</taxon>
        <taxon>Flavobacterium</taxon>
    </lineage>
</organism>
<protein>
    <submittedName>
        <fullName evidence="1">Uncharacterized protein</fullName>
    </submittedName>
</protein>
<proteinExistence type="predicted"/>
<comment type="caution">
    <text evidence="1">The sequence shown here is derived from an EMBL/GenBank/DDBJ whole genome shotgun (WGS) entry which is preliminary data.</text>
</comment>
<gene>
    <name evidence="1" type="ORF">B0A66_00470</name>
</gene>
<accession>A0A226HP40</accession>